<dbReference type="Proteomes" id="UP000485058">
    <property type="component" value="Unassembled WGS sequence"/>
</dbReference>
<organism evidence="2 3">
    <name type="scientific">Haematococcus lacustris</name>
    <name type="common">Green alga</name>
    <name type="synonym">Haematococcus pluvialis</name>
    <dbReference type="NCBI Taxonomy" id="44745"/>
    <lineage>
        <taxon>Eukaryota</taxon>
        <taxon>Viridiplantae</taxon>
        <taxon>Chlorophyta</taxon>
        <taxon>core chlorophytes</taxon>
        <taxon>Chlorophyceae</taxon>
        <taxon>CS clade</taxon>
        <taxon>Chlamydomonadales</taxon>
        <taxon>Haematococcaceae</taxon>
        <taxon>Haematococcus</taxon>
    </lineage>
</organism>
<protein>
    <submittedName>
        <fullName evidence="2">Uncharacterized protein</fullName>
    </submittedName>
</protein>
<dbReference type="EMBL" id="BLLF01000154">
    <property type="protein sequence ID" value="GFH08335.1"/>
    <property type="molecule type" value="Genomic_DNA"/>
</dbReference>
<proteinExistence type="predicted"/>
<evidence type="ECO:0000313" key="2">
    <source>
        <dbReference type="EMBL" id="GFH08335.1"/>
    </source>
</evidence>
<feature type="non-terminal residue" evidence="2">
    <location>
        <position position="1"/>
    </location>
</feature>
<accession>A0A699YGI5</accession>
<dbReference type="AlphaFoldDB" id="A0A699YGI5"/>
<gene>
    <name evidence="2" type="ORF">HaLaN_03280</name>
</gene>
<evidence type="ECO:0000313" key="3">
    <source>
        <dbReference type="Proteomes" id="UP000485058"/>
    </source>
</evidence>
<comment type="caution">
    <text evidence="2">The sequence shown here is derived from an EMBL/GenBank/DDBJ whole genome shotgun (WGS) entry which is preliminary data.</text>
</comment>
<evidence type="ECO:0000256" key="1">
    <source>
        <dbReference type="SAM" id="MobiDB-lite"/>
    </source>
</evidence>
<sequence>MPDSKGRQPARGGRRALKSSRTFKITSTSTPCIFPQGAPDLRAALYGAQAVASAADAAANTPHRISIVASESSDAGTATPS</sequence>
<reference evidence="2 3" key="1">
    <citation type="submission" date="2020-02" db="EMBL/GenBank/DDBJ databases">
        <title>Draft genome sequence of Haematococcus lacustris strain NIES-144.</title>
        <authorList>
            <person name="Morimoto D."/>
            <person name="Nakagawa S."/>
            <person name="Yoshida T."/>
            <person name="Sawayama S."/>
        </authorList>
    </citation>
    <scope>NUCLEOTIDE SEQUENCE [LARGE SCALE GENOMIC DNA]</scope>
    <source>
        <strain evidence="2 3">NIES-144</strain>
    </source>
</reference>
<feature type="region of interest" description="Disordered" evidence="1">
    <location>
        <begin position="1"/>
        <end position="21"/>
    </location>
</feature>
<keyword evidence="3" id="KW-1185">Reference proteome</keyword>
<name>A0A699YGI5_HAELA</name>